<name>B6W6S4_9FIRM</name>
<dbReference type="NCBIfam" id="TIGR04226">
    <property type="entry name" value="RrgB_K2N_iso_D2"/>
    <property type="match status" value="1"/>
</dbReference>
<dbReference type="InterPro" id="IPR041033">
    <property type="entry name" value="SpaA_PFL_dom_1"/>
</dbReference>
<dbReference type="InterPro" id="IPR032334">
    <property type="entry name" value="GramPos_pilinBB"/>
</dbReference>
<keyword evidence="5" id="KW-0812">Transmembrane</keyword>
<feature type="chain" id="PRO_5039073816" evidence="6">
    <location>
        <begin position="27"/>
        <end position="704"/>
    </location>
</feature>
<dbReference type="Pfam" id="PF16555">
    <property type="entry name" value="GramPos_pilinD1"/>
    <property type="match status" value="1"/>
</dbReference>
<gene>
    <name evidence="12" type="ORF">ANHYDRO_00257</name>
</gene>
<organism evidence="12 13">
    <name type="scientific">Anaerococcus hydrogenalis DSM 7454</name>
    <dbReference type="NCBI Taxonomy" id="561177"/>
    <lineage>
        <taxon>Bacteria</taxon>
        <taxon>Bacillati</taxon>
        <taxon>Bacillota</taxon>
        <taxon>Tissierellia</taxon>
        <taxon>Tissierellales</taxon>
        <taxon>Peptoniphilaceae</taxon>
        <taxon>Anaerococcus</taxon>
    </lineage>
</organism>
<dbReference type="NCBIfam" id="TIGR01167">
    <property type="entry name" value="LPXTG_anchor"/>
    <property type="match status" value="1"/>
</dbReference>
<dbReference type="InterPro" id="IPR013783">
    <property type="entry name" value="Ig-like_fold"/>
</dbReference>
<dbReference type="Gene3D" id="2.60.40.740">
    <property type="match status" value="1"/>
</dbReference>
<keyword evidence="1" id="KW-0134">Cell wall</keyword>
<dbReference type="RefSeq" id="WP_004812596.1">
    <property type="nucleotide sequence ID" value="NZ_ABXA01000004.1"/>
</dbReference>
<evidence type="ECO:0000313" key="12">
    <source>
        <dbReference type="EMBL" id="EEB36863.1"/>
    </source>
</evidence>
<keyword evidence="3 6" id="KW-0732">Signal</keyword>
<evidence type="ECO:0000259" key="10">
    <source>
        <dbReference type="Pfam" id="PF16570"/>
    </source>
</evidence>
<evidence type="ECO:0000256" key="3">
    <source>
        <dbReference type="ARBA" id="ARBA00022729"/>
    </source>
</evidence>
<feature type="domain" description="Gram-positive pilin backbone subunit 3 Cna-B-like" evidence="10">
    <location>
        <begin position="447"/>
        <end position="524"/>
    </location>
</feature>
<evidence type="ECO:0000259" key="9">
    <source>
        <dbReference type="Pfam" id="PF16569"/>
    </source>
</evidence>
<proteinExistence type="predicted"/>
<dbReference type="InterPro" id="IPR008966">
    <property type="entry name" value="Adhesion_dom_sf"/>
</dbReference>
<evidence type="ECO:0000256" key="1">
    <source>
        <dbReference type="ARBA" id="ARBA00022512"/>
    </source>
</evidence>
<reference evidence="12 13" key="1">
    <citation type="submission" date="2008-09" db="EMBL/GenBank/DDBJ databases">
        <authorList>
            <person name="Fulton L."/>
            <person name="Clifton S."/>
            <person name="Fulton B."/>
            <person name="Xu J."/>
            <person name="Minx P."/>
            <person name="Pepin K.H."/>
            <person name="Johnson M."/>
            <person name="Thiruvilangam P."/>
            <person name="Bhonagiri V."/>
            <person name="Nash W.E."/>
            <person name="Mardis E.R."/>
            <person name="Wilson R.K."/>
        </authorList>
    </citation>
    <scope>NUCLEOTIDE SEQUENCE [LARGE SCALE GENOMIC DNA]</scope>
    <source>
        <strain evidence="12 13">DSM 7454</strain>
    </source>
</reference>
<evidence type="ECO:0000259" key="11">
    <source>
        <dbReference type="Pfam" id="PF17802"/>
    </source>
</evidence>
<dbReference type="eggNOG" id="COG4932">
    <property type="taxonomic scope" value="Bacteria"/>
</dbReference>
<dbReference type="InterPro" id="IPR032364">
    <property type="entry name" value="GramPos_pilinD1_N"/>
</dbReference>
<keyword evidence="5" id="KW-1133">Transmembrane helix</keyword>
<dbReference type="Gene3D" id="1.20.58.90">
    <property type="match status" value="1"/>
</dbReference>
<dbReference type="AlphaFoldDB" id="B6W6S4"/>
<dbReference type="SUPFAM" id="SSF49401">
    <property type="entry name" value="Bacterial adhesins"/>
    <property type="match status" value="1"/>
</dbReference>
<feature type="domain" description="SpaA-like prealbumin fold" evidence="11">
    <location>
        <begin position="586"/>
        <end position="649"/>
    </location>
</feature>
<reference evidence="12 13" key="2">
    <citation type="submission" date="2008-10" db="EMBL/GenBank/DDBJ databases">
        <title>Draft genome sequence of Anaerococcus hydrogenalis (DSM 7454).</title>
        <authorList>
            <person name="Sudarsanam P."/>
            <person name="Ley R."/>
            <person name="Guruge J."/>
            <person name="Turnbaugh P.J."/>
            <person name="Mahowald M."/>
            <person name="Liep D."/>
            <person name="Gordon J."/>
        </authorList>
    </citation>
    <scope>NUCLEOTIDE SEQUENCE [LARGE SCALE GENOMIC DNA]</scope>
    <source>
        <strain evidence="12 13">DSM 7454</strain>
    </source>
</reference>
<dbReference type="Pfam" id="PF17802">
    <property type="entry name" value="SpaA"/>
    <property type="match status" value="1"/>
</dbReference>
<dbReference type="Gene3D" id="2.60.40.1140">
    <property type="entry name" value="Collagen-binding surface protein Cna, B-type domain"/>
    <property type="match status" value="1"/>
</dbReference>
<feature type="domain" description="Gram-positive pilin subunit D1 N-terminal" evidence="8">
    <location>
        <begin position="43"/>
        <end position="223"/>
    </location>
</feature>
<evidence type="ECO:0000259" key="8">
    <source>
        <dbReference type="Pfam" id="PF16555"/>
    </source>
</evidence>
<dbReference type="Proteomes" id="UP000005451">
    <property type="component" value="Unassembled WGS sequence"/>
</dbReference>
<feature type="signal peptide" evidence="6">
    <location>
        <begin position="1"/>
        <end position="26"/>
    </location>
</feature>
<feature type="domain" description="Gram-positive pilin backbone subunit 2 Cna-B-like" evidence="9">
    <location>
        <begin position="257"/>
        <end position="379"/>
    </location>
</feature>
<evidence type="ECO:0000259" key="7">
    <source>
        <dbReference type="Pfam" id="PF00746"/>
    </source>
</evidence>
<dbReference type="Pfam" id="PF16570">
    <property type="entry name" value="GramPos_pilinD3"/>
    <property type="match status" value="1"/>
</dbReference>
<protein>
    <submittedName>
        <fullName evidence="12">LPXTG-motif cell wall anchor domain protein</fullName>
    </submittedName>
</protein>
<keyword evidence="2" id="KW-0964">Secreted</keyword>
<feature type="domain" description="Gram-positive cocci surface proteins LPxTG" evidence="7">
    <location>
        <begin position="664"/>
        <end position="694"/>
    </location>
</feature>
<sequence>MKHKILSFLTAFAMVFGIIAAPFVNAKADEAGTVVAGTSKEQQETTVTLHKLKLSSLDTLPKLDKSGEFIEGLRGEPKEKYVGGEINNIKDFFSDDNAEELAGVKFTYWVFNDEAKYKEMIKDSSKFDTVEKVDAHLKGAKNLTKKDIVSAKGGVELDKITIPANENRFIWAVETSKVIPGEGKDGKDQTITGMKAVPFGLALPLFNKDGSVNNAIHVYPKNTTAEEPKVDKDFKGKADANKDRKEIENNIVEGAFVGKEVPYEIETLVPAGSDYQTAKWTDQMTEGLTFNENSLKVYIGSKEAEKTATEENYLKKDTDYTLVKDGNGFKLEFTTAGLGKINKQTAETRVHITYSATVNDKAKVQRQERNDVIFHYGNKQEHSNTPKPQKPKEGKLKVTKSFPNVEGEWVKGEEVKVTIYDAHTGKPVEFTDGQSATQTLTIDKKFHEWTGLDTDRQYIVKETFKPGNEAEYGLGDDGEVTIKNYKNDIPKPKDPEEPGVVSYGHRFQKVDQEGKGLVNAEFIISKTEGNKTLYLVKKGNTALEADQKEYVAAEKAYKDAVKNNKSDKEIAPLKTARDKAYAKAQSEWEFSDKKDNATVFKSSTDGYFRVSGIEEGDYQLEEKKAPEGYAKLTKPVPFTVGKDSFGTTKLEGTKLTDDKGFTQVENKKVTIPQTGGIGSIIFVVAGLMIMGLAAYKMKANKEQA</sequence>
<dbReference type="Gene3D" id="2.60.40.10">
    <property type="entry name" value="Immunoglobulins"/>
    <property type="match status" value="2"/>
</dbReference>
<evidence type="ECO:0000256" key="2">
    <source>
        <dbReference type="ARBA" id="ARBA00022525"/>
    </source>
</evidence>
<dbReference type="Pfam" id="PF00746">
    <property type="entry name" value="Gram_pos_anchor"/>
    <property type="match status" value="1"/>
</dbReference>
<dbReference type="STRING" id="561177.ANHYDRO_00257"/>
<dbReference type="InterPro" id="IPR032332">
    <property type="entry name" value="GramPos_pilinD3"/>
</dbReference>
<evidence type="ECO:0000313" key="13">
    <source>
        <dbReference type="Proteomes" id="UP000005451"/>
    </source>
</evidence>
<dbReference type="InterPro" id="IPR019931">
    <property type="entry name" value="LPXTG_anchor"/>
</dbReference>
<dbReference type="Pfam" id="PF16569">
    <property type="entry name" value="GramPos_pilinBB"/>
    <property type="match status" value="1"/>
</dbReference>
<keyword evidence="4" id="KW-0572">Peptidoglycan-anchor</keyword>
<dbReference type="EMBL" id="ABXA01000004">
    <property type="protein sequence ID" value="EEB36863.1"/>
    <property type="molecule type" value="Genomic_DNA"/>
</dbReference>
<feature type="transmembrane region" description="Helical" evidence="5">
    <location>
        <begin position="676"/>
        <end position="695"/>
    </location>
</feature>
<evidence type="ECO:0000256" key="6">
    <source>
        <dbReference type="SAM" id="SignalP"/>
    </source>
</evidence>
<keyword evidence="5" id="KW-0472">Membrane</keyword>
<evidence type="ECO:0000256" key="4">
    <source>
        <dbReference type="ARBA" id="ARBA00023088"/>
    </source>
</evidence>
<dbReference type="InterPro" id="IPR026466">
    <property type="entry name" value="Fim_isopep_form_D2_dom"/>
</dbReference>
<accession>B6W6S4</accession>
<comment type="caution">
    <text evidence="12">The sequence shown here is derived from an EMBL/GenBank/DDBJ whole genome shotgun (WGS) entry which is preliminary data.</text>
</comment>
<evidence type="ECO:0000256" key="5">
    <source>
        <dbReference type="SAM" id="Phobius"/>
    </source>
</evidence>